<feature type="transmembrane region" description="Helical" evidence="2">
    <location>
        <begin position="101"/>
        <end position="127"/>
    </location>
</feature>
<feature type="transmembrane region" description="Helical" evidence="2">
    <location>
        <begin position="17"/>
        <end position="34"/>
    </location>
</feature>
<feature type="region of interest" description="Disordered" evidence="1">
    <location>
        <begin position="192"/>
        <end position="226"/>
    </location>
</feature>
<evidence type="ECO:0000313" key="3">
    <source>
        <dbReference type="EMBL" id="KAK4222578.1"/>
    </source>
</evidence>
<keyword evidence="2" id="KW-0812">Transmembrane</keyword>
<keyword evidence="4" id="KW-1185">Reference proteome</keyword>
<dbReference type="Proteomes" id="UP001301958">
    <property type="component" value="Unassembled WGS sequence"/>
</dbReference>
<proteinExistence type="predicted"/>
<feature type="transmembrane region" description="Helical" evidence="2">
    <location>
        <begin position="54"/>
        <end position="74"/>
    </location>
</feature>
<reference evidence="3" key="2">
    <citation type="submission" date="2023-05" db="EMBL/GenBank/DDBJ databases">
        <authorList>
            <consortium name="Lawrence Berkeley National Laboratory"/>
            <person name="Steindorff A."/>
            <person name="Hensen N."/>
            <person name="Bonometti L."/>
            <person name="Westerberg I."/>
            <person name="Brannstrom I.O."/>
            <person name="Guillou S."/>
            <person name="Cros-Aarteil S."/>
            <person name="Calhoun S."/>
            <person name="Haridas S."/>
            <person name="Kuo A."/>
            <person name="Mondo S."/>
            <person name="Pangilinan J."/>
            <person name="Riley R."/>
            <person name="Labutti K."/>
            <person name="Andreopoulos B."/>
            <person name="Lipzen A."/>
            <person name="Chen C."/>
            <person name="Yanf M."/>
            <person name="Daum C."/>
            <person name="Ng V."/>
            <person name="Clum A."/>
            <person name="Ohm R."/>
            <person name="Martin F."/>
            <person name="Silar P."/>
            <person name="Natvig D."/>
            <person name="Lalanne C."/>
            <person name="Gautier V."/>
            <person name="Ament-Velasquez S.L."/>
            <person name="Kruys A."/>
            <person name="Hutchinson M.I."/>
            <person name="Powell A.J."/>
            <person name="Barry K."/>
            <person name="Miller A.N."/>
            <person name="Grigoriev I.V."/>
            <person name="Debuchy R."/>
            <person name="Gladieux P."/>
            <person name="Thoren M.H."/>
            <person name="Johannesson H."/>
        </authorList>
    </citation>
    <scope>NUCLEOTIDE SEQUENCE</scope>
    <source>
        <strain evidence="3">CBS 990.96</strain>
    </source>
</reference>
<feature type="compositionally biased region" description="Low complexity" evidence="1">
    <location>
        <begin position="151"/>
        <end position="160"/>
    </location>
</feature>
<evidence type="ECO:0000256" key="1">
    <source>
        <dbReference type="SAM" id="MobiDB-lite"/>
    </source>
</evidence>
<gene>
    <name evidence="3" type="ORF">QBC38DRAFT_448150</name>
</gene>
<comment type="caution">
    <text evidence="3">The sequence shown here is derived from an EMBL/GenBank/DDBJ whole genome shotgun (WGS) entry which is preliminary data.</text>
</comment>
<reference evidence="3" key="1">
    <citation type="journal article" date="2023" name="Mol. Phylogenet. Evol.">
        <title>Genome-scale phylogeny and comparative genomics of the fungal order Sordariales.</title>
        <authorList>
            <person name="Hensen N."/>
            <person name="Bonometti L."/>
            <person name="Westerberg I."/>
            <person name="Brannstrom I.O."/>
            <person name="Guillou S."/>
            <person name="Cros-Aarteil S."/>
            <person name="Calhoun S."/>
            <person name="Haridas S."/>
            <person name="Kuo A."/>
            <person name="Mondo S."/>
            <person name="Pangilinan J."/>
            <person name="Riley R."/>
            <person name="LaButti K."/>
            <person name="Andreopoulos B."/>
            <person name="Lipzen A."/>
            <person name="Chen C."/>
            <person name="Yan M."/>
            <person name="Daum C."/>
            <person name="Ng V."/>
            <person name="Clum A."/>
            <person name="Steindorff A."/>
            <person name="Ohm R.A."/>
            <person name="Martin F."/>
            <person name="Silar P."/>
            <person name="Natvig D.O."/>
            <person name="Lalanne C."/>
            <person name="Gautier V."/>
            <person name="Ament-Velasquez S.L."/>
            <person name="Kruys A."/>
            <person name="Hutchinson M.I."/>
            <person name="Powell A.J."/>
            <person name="Barry K."/>
            <person name="Miller A.N."/>
            <person name="Grigoriev I.V."/>
            <person name="Debuchy R."/>
            <person name="Gladieux P."/>
            <person name="Hiltunen Thoren M."/>
            <person name="Johannesson H."/>
        </authorList>
    </citation>
    <scope>NUCLEOTIDE SEQUENCE</scope>
    <source>
        <strain evidence="3">CBS 990.96</strain>
    </source>
</reference>
<evidence type="ECO:0000313" key="4">
    <source>
        <dbReference type="Proteomes" id="UP001301958"/>
    </source>
</evidence>
<dbReference type="EMBL" id="MU865464">
    <property type="protein sequence ID" value="KAK4222578.1"/>
    <property type="molecule type" value="Genomic_DNA"/>
</dbReference>
<evidence type="ECO:0000256" key="2">
    <source>
        <dbReference type="SAM" id="Phobius"/>
    </source>
</evidence>
<protein>
    <submittedName>
        <fullName evidence="3">Uncharacterized protein</fullName>
    </submittedName>
</protein>
<dbReference type="AlphaFoldDB" id="A0AAN7BFR2"/>
<keyword evidence="2" id="KW-0472">Membrane</keyword>
<name>A0AAN7BFR2_9PEZI</name>
<sequence length="226" mass="24575">MAYSSTGAGEAMPDGPFLYFSGCQSVVLGCLAFISMSKKRYTSQLWIKYRIRLVIHGVMAASWVSSFGLGWAWLRPTDMGTTKCSPKNAKFSPGCCLLYKFFWYTLVLGLAILTLALLCELVMTFVIKYKPAPQNPDGEEGDGIELQNLDPNAAPAANPPTGTQTKRLLKQQLMTPRGKRIKLEKIKPLNSIEETSSIEPGIDARAESSAAAAARPPVNPRTGTPA</sequence>
<organism evidence="3 4">
    <name type="scientific">Podospora fimiseda</name>
    <dbReference type="NCBI Taxonomy" id="252190"/>
    <lineage>
        <taxon>Eukaryota</taxon>
        <taxon>Fungi</taxon>
        <taxon>Dikarya</taxon>
        <taxon>Ascomycota</taxon>
        <taxon>Pezizomycotina</taxon>
        <taxon>Sordariomycetes</taxon>
        <taxon>Sordariomycetidae</taxon>
        <taxon>Sordariales</taxon>
        <taxon>Podosporaceae</taxon>
        <taxon>Podospora</taxon>
    </lineage>
</organism>
<keyword evidence="2" id="KW-1133">Transmembrane helix</keyword>
<feature type="region of interest" description="Disordered" evidence="1">
    <location>
        <begin position="136"/>
        <end position="166"/>
    </location>
</feature>
<accession>A0AAN7BFR2</accession>